<sequence>MSSTEQANMNRIIKDFLSRLHYLSILTKEIEYGHSNASKLYNSVYEFGRHTYIYPDYRQLFTDEDKNIFEQCFPIGFVKLVGYTPGLVDNIDPSNLNIARARRSQLWFLKNEILDLYKEINGGNELTTEIQHALNKLEISDNVLECHISDWTEPGYDEAEDKPREVPNLNGVPESHDWWTEEHRQRWKNNK</sequence>
<organism evidence="2 3">
    <name type="scientific">Rotaria magnacalcarata</name>
    <dbReference type="NCBI Taxonomy" id="392030"/>
    <lineage>
        <taxon>Eukaryota</taxon>
        <taxon>Metazoa</taxon>
        <taxon>Spiralia</taxon>
        <taxon>Gnathifera</taxon>
        <taxon>Rotifera</taxon>
        <taxon>Eurotatoria</taxon>
        <taxon>Bdelloidea</taxon>
        <taxon>Philodinida</taxon>
        <taxon>Philodinidae</taxon>
        <taxon>Rotaria</taxon>
    </lineage>
</organism>
<accession>A0A816KRV5</accession>
<evidence type="ECO:0000313" key="3">
    <source>
        <dbReference type="Proteomes" id="UP000663824"/>
    </source>
</evidence>
<feature type="region of interest" description="Disordered" evidence="1">
    <location>
        <begin position="155"/>
        <end position="191"/>
    </location>
</feature>
<dbReference type="Proteomes" id="UP000663824">
    <property type="component" value="Unassembled WGS sequence"/>
</dbReference>
<name>A0A816KRV5_9BILA</name>
<dbReference type="AlphaFoldDB" id="A0A816KRV5"/>
<protein>
    <submittedName>
        <fullName evidence="2">Uncharacterized protein</fullName>
    </submittedName>
</protein>
<evidence type="ECO:0000313" key="2">
    <source>
        <dbReference type="EMBL" id="CAF1924875.1"/>
    </source>
</evidence>
<comment type="caution">
    <text evidence="2">The sequence shown here is derived from an EMBL/GenBank/DDBJ whole genome shotgun (WGS) entry which is preliminary data.</text>
</comment>
<dbReference type="EMBL" id="CAJNRE010000249">
    <property type="protein sequence ID" value="CAF1924875.1"/>
    <property type="molecule type" value="Genomic_DNA"/>
</dbReference>
<reference evidence="2" key="1">
    <citation type="submission" date="2021-02" db="EMBL/GenBank/DDBJ databases">
        <authorList>
            <person name="Nowell W R."/>
        </authorList>
    </citation>
    <scope>NUCLEOTIDE SEQUENCE</scope>
</reference>
<feature type="compositionally biased region" description="Basic and acidic residues" evidence="1">
    <location>
        <begin position="174"/>
        <end position="184"/>
    </location>
</feature>
<gene>
    <name evidence="2" type="ORF">MBJ925_LOCUS3185</name>
</gene>
<evidence type="ECO:0000256" key="1">
    <source>
        <dbReference type="SAM" id="MobiDB-lite"/>
    </source>
</evidence>
<proteinExistence type="predicted"/>